<evidence type="ECO:0000313" key="2">
    <source>
        <dbReference type="Proteomes" id="UP000005798"/>
    </source>
</evidence>
<dbReference type="Proteomes" id="UP000005798">
    <property type="component" value="Unassembled WGS sequence"/>
</dbReference>
<accession>B0N608</accession>
<protein>
    <submittedName>
        <fullName evidence="1">Uncharacterized protein</fullName>
    </submittedName>
</protein>
<name>B0N608_9FIRM</name>
<comment type="caution">
    <text evidence="1">The sequence shown here is derived from an EMBL/GenBank/DDBJ whole genome shotgun (WGS) entry which is preliminary data.</text>
</comment>
<proteinExistence type="predicted"/>
<gene>
    <name evidence="1" type="ORF">CLORAM_03013</name>
</gene>
<sequence>MEFNNISFGIYISKDFFIYIIYFSATKFNNEDGGNNNYQVGNSIYADELFGAC</sequence>
<reference evidence="1" key="1">
    <citation type="submission" date="2007-11" db="EMBL/GenBank/DDBJ databases">
        <authorList>
            <person name="Fulton L."/>
            <person name="Clifton S."/>
            <person name="Fulton B."/>
            <person name="Xu J."/>
            <person name="Minx P."/>
            <person name="Pepin K.H."/>
            <person name="Johnson M."/>
            <person name="Thiruvilangam P."/>
            <person name="Bhonagiri V."/>
            <person name="Nash W.E."/>
            <person name="Mardis E.R."/>
            <person name="Wilson R.K."/>
        </authorList>
    </citation>
    <scope>NUCLEOTIDE SEQUENCE [LARGE SCALE GENOMIC DNA]</scope>
    <source>
        <strain evidence="1">DSM 1402</strain>
    </source>
</reference>
<dbReference type="HOGENOM" id="CLU_3061427_0_0_9"/>
<organism evidence="1 2">
    <name type="scientific">Thomasclavelia ramosa DSM 1402</name>
    <dbReference type="NCBI Taxonomy" id="445974"/>
    <lineage>
        <taxon>Bacteria</taxon>
        <taxon>Bacillati</taxon>
        <taxon>Bacillota</taxon>
        <taxon>Erysipelotrichia</taxon>
        <taxon>Erysipelotrichales</taxon>
        <taxon>Coprobacillaceae</taxon>
        <taxon>Thomasclavelia</taxon>
    </lineage>
</organism>
<dbReference type="EMBL" id="ABFX02000008">
    <property type="protein sequence ID" value="EDS18217.1"/>
    <property type="molecule type" value="Genomic_DNA"/>
</dbReference>
<keyword evidence="2" id="KW-1185">Reference proteome</keyword>
<reference evidence="1" key="2">
    <citation type="submission" date="2014-06" db="EMBL/GenBank/DDBJ databases">
        <title>Draft genome sequence of Clostridium ramosum(DSM 1402).</title>
        <authorList>
            <person name="Sudarsanam P."/>
            <person name="Ley R."/>
            <person name="Guruge J."/>
            <person name="Turnbaugh P.J."/>
            <person name="Mahowald M."/>
            <person name="Liep D."/>
            <person name="Gordon J."/>
        </authorList>
    </citation>
    <scope>NUCLEOTIDE SEQUENCE</scope>
    <source>
        <strain evidence="1">DSM 1402</strain>
    </source>
</reference>
<evidence type="ECO:0000313" key="1">
    <source>
        <dbReference type="EMBL" id="EDS18217.1"/>
    </source>
</evidence>
<dbReference type="AlphaFoldDB" id="B0N608"/>